<dbReference type="PANTHER" id="PTHR15131">
    <property type="entry name" value="SMALL NUCLEAR RNA ACTIVATING COMPLEX, POLYPEPTIDE 1"/>
    <property type="match status" value="1"/>
</dbReference>
<organism evidence="2 3">
    <name type="scientific">Callosobruchus maculatus</name>
    <name type="common">Southern cowpea weevil</name>
    <name type="synonym">Pulse bruchid</name>
    <dbReference type="NCBI Taxonomy" id="64391"/>
    <lineage>
        <taxon>Eukaryota</taxon>
        <taxon>Metazoa</taxon>
        <taxon>Ecdysozoa</taxon>
        <taxon>Arthropoda</taxon>
        <taxon>Hexapoda</taxon>
        <taxon>Insecta</taxon>
        <taxon>Pterygota</taxon>
        <taxon>Neoptera</taxon>
        <taxon>Endopterygota</taxon>
        <taxon>Coleoptera</taxon>
        <taxon>Polyphaga</taxon>
        <taxon>Cucujiformia</taxon>
        <taxon>Chrysomeloidea</taxon>
        <taxon>Chrysomelidae</taxon>
        <taxon>Bruchinae</taxon>
        <taxon>Bruchini</taxon>
        <taxon>Callosobruchus</taxon>
    </lineage>
</organism>
<dbReference type="OrthoDB" id="20127at2759"/>
<dbReference type="EMBL" id="CAACVG010011519">
    <property type="protein sequence ID" value="VEN58261.1"/>
    <property type="molecule type" value="Genomic_DNA"/>
</dbReference>
<keyword evidence="3" id="KW-1185">Reference proteome</keyword>
<protein>
    <recommendedName>
        <fullName evidence="4">snRNA-activating protein complex subunit 1</fullName>
    </recommendedName>
</protein>
<evidence type="ECO:0000256" key="1">
    <source>
        <dbReference type="SAM" id="MobiDB-lite"/>
    </source>
</evidence>
<sequence>MEEELNKQETSNSGKPPARIYYYDRKMNAAFKQDCEDLFDEYEKLNSLSFDDFANLWRAKNFTYIFAAQSCALLLKEFCDDCFYTVKKYIVFPRSLHTQAAAFYMLYGIYYKQPLKKWVSIRLTMDEFQKLFEFIQEMNNIGQLDPVYIFKKMWTERAFLYVAVRRPLGPEDRFVKKQEFYYNDTFSSANTSTSLNKFKDIESLDELKKLEETTNEYQRLLKKYSAKCNGLEPFPSTIVADIRDALAEFNLKTTDTRPNKEGDVDKLDALKKRAMGNKNAVYRASKKVKTAIDLDEDVDDPMSLPEENSDQESKKDKGKKLKTGRACRKGSFIRLPTKNKPDTVKKEKR</sequence>
<dbReference type="GO" id="GO:0042796">
    <property type="term" value="P:snRNA transcription by RNA polymerase III"/>
    <property type="evidence" value="ECO:0007669"/>
    <property type="project" value="TreeGrafter"/>
</dbReference>
<gene>
    <name evidence="2" type="ORF">CALMAC_LOCUS16666</name>
</gene>
<evidence type="ECO:0000313" key="2">
    <source>
        <dbReference type="EMBL" id="VEN58261.1"/>
    </source>
</evidence>
<feature type="compositionally biased region" description="Basic and acidic residues" evidence="1">
    <location>
        <begin position="339"/>
        <end position="349"/>
    </location>
</feature>
<dbReference type="InterPro" id="IPR019188">
    <property type="entry name" value="SNAPC1"/>
</dbReference>
<name>A0A653DFE3_CALMS</name>
<evidence type="ECO:0008006" key="4">
    <source>
        <dbReference type="Google" id="ProtNLM"/>
    </source>
</evidence>
<dbReference type="PANTHER" id="PTHR15131:SF3">
    <property type="entry name" value="SNRNA-ACTIVATING PROTEIN COMPLEX SUBUNIT 1"/>
    <property type="match status" value="1"/>
</dbReference>
<proteinExistence type="predicted"/>
<feature type="region of interest" description="Disordered" evidence="1">
    <location>
        <begin position="295"/>
        <end position="349"/>
    </location>
</feature>
<reference evidence="2 3" key="1">
    <citation type="submission" date="2019-01" db="EMBL/GenBank/DDBJ databases">
        <authorList>
            <person name="Sayadi A."/>
        </authorList>
    </citation>
    <scope>NUCLEOTIDE SEQUENCE [LARGE SCALE GENOMIC DNA]</scope>
</reference>
<dbReference type="Pfam" id="PF09808">
    <property type="entry name" value="SNAPC1"/>
    <property type="match status" value="1"/>
</dbReference>
<evidence type="ECO:0000313" key="3">
    <source>
        <dbReference type="Proteomes" id="UP000410492"/>
    </source>
</evidence>
<dbReference type="GO" id="GO:0019185">
    <property type="term" value="C:snRNA-activating protein complex"/>
    <property type="evidence" value="ECO:0007669"/>
    <property type="project" value="TreeGrafter"/>
</dbReference>
<feature type="compositionally biased region" description="Basic residues" evidence="1">
    <location>
        <begin position="316"/>
        <end position="328"/>
    </location>
</feature>
<dbReference type="AlphaFoldDB" id="A0A653DFE3"/>
<dbReference type="GO" id="GO:0043565">
    <property type="term" value="F:sequence-specific DNA binding"/>
    <property type="evidence" value="ECO:0007669"/>
    <property type="project" value="TreeGrafter"/>
</dbReference>
<dbReference type="GO" id="GO:0042795">
    <property type="term" value="P:snRNA transcription by RNA polymerase II"/>
    <property type="evidence" value="ECO:0007669"/>
    <property type="project" value="TreeGrafter"/>
</dbReference>
<accession>A0A653DFE3</accession>
<dbReference type="Proteomes" id="UP000410492">
    <property type="component" value="Unassembled WGS sequence"/>
</dbReference>